<evidence type="ECO:0000313" key="2">
    <source>
        <dbReference type="Proteomes" id="UP000297703"/>
    </source>
</evidence>
<protein>
    <submittedName>
        <fullName evidence="1">ADP-ribosylation factor-like protein 4A</fullName>
    </submittedName>
</protein>
<comment type="caution">
    <text evidence="1">The sequence shown here is derived from an EMBL/GenBank/DDBJ whole genome shotgun (WGS) entry which is preliminary data.</text>
</comment>
<evidence type="ECO:0000313" key="1">
    <source>
        <dbReference type="EMBL" id="TFK10263.1"/>
    </source>
</evidence>
<gene>
    <name evidence="1" type="ORF">DR999_PMT06636</name>
</gene>
<dbReference type="AlphaFoldDB" id="A0A4D9EQ08"/>
<reference evidence="1 2" key="2">
    <citation type="submission" date="2019-04" db="EMBL/GenBank/DDBJ databases">
        <title>The genome sequence of big-headed turtle.</title>
        <authorList>
            <person name="Gong S."/>
        </authorList>
    </citation>
    <scope>NUCLEOTIDE SEQUENCE [LARGE SCALE GENOMIC DNA]</scope>
    <source>
        <strain evidence="1">DO16091913</strain>
        <tissue evidence="1">Muscle</tissue>
    </source>
</reference>
<keyword evidence="2" id="KW-1185">Reference proteome</keyword>
<dbReference type="Proteomes" id="UP000297703">
    <property type="component" value="Unassembled WGS sequence"/>
</dbReference>
<reference evidence="1 2" key="1">
    <citation type="submission" date="2019-04" db="EMBL/GenBank/DDBJ databases">
        <title>Draft genome of the big-headed turtle Platysternon megacephalum.</title>
        <authorList>
            <person name="Gong S."/>
        </authorList>
    </citation>
    <scope>NUCLEOTIDE SEQUENCE [LARGE SCALE GENOMIC DNA]</scope>
    <source>
        <strain evidence="1">DO16091913</strain>
        <tissue evidence="1">Muscle</tissue>
    </source>
</reference>
<organism evidence="1 2">
    <name type="scientific">Platysternon megacephalum</name>
    <name type="common">big-headed turtle</name>
    <dbReference type="NCBI Taxonomy" id="55544"/>
    <lineage>
        <taxon>Eukaryota</taxon>
        <taxon>Metazoa</taxon>
        <taxon>Chordata</taxon>
        <taxon>Craniata</taxon>
        <taxon>Vertebrata</taxon>
        <taxon>Euteleostomi</taxon>
        <taxon>Archelosauria</taxon>
        <taxon>Testudinata</taxon>
        <taxon>Testudines</taxon>
        <taxon>Cryptodira</taxon>
        <taxon>Durocryptodira</taxon>
        <taxon>Testudinoidea</taxon>
        <taxon>Platysternidae</taxon>
        <taxon>Platysternon</taxon>
    </lineage>
</organism>
<sequence length="161" mass="17098">MTHLLTTYTSRYVISKGEPHCDVTTHLPINQRGGGSVQAHGDVCVSAASTFDGTPCILCMPHPPIVENPDGNSLPCSDLYIPSALRRLHPTSSSLPISCSARPRTPRSQTLSRCRLATVRLGKGSFAAAQGRGQGKGTSFSGASLWQWACADTVHMPIRAA</sequence>
<accession>A0A4D9EQ08</accession>
<proteinExistence type="predicted"/>
<name>A0A4D9EQ08_9SAUR</name>
<dbReference type="EMBL" id="QXTE01000043">
    <property type="protein sequence ID" value="TFK10263.1"/>
    <property type="molecule type" value="Genomic_DNA"/>
</dbReference>